<dbReference type="SUPFAM" id="SSF48452">
    <property type="entry name" value="TPR-like"/>
    <property type="match status" value="1"/>
</dbReference>
<dbReference type="InterPro" id="IPR011990">
    <property type="entry name" value="TPR-like_helical_dom_sf"/>
</dbReference>
<evidence type="ECO:0000313" key="1">
    <source>
        <dbReference type="EMBL" id="TDV52029.1"/>
    </source>
</evidence>
<dbReference type="Proteomes" id="UP000294927">
    <property type="component" value="Unassembled WGS sequence"/>
</dbReference>
<dbReference type="Gene3D" id="1.25.40.10">
    <property type="entry name" value="Tetratricopeptide repeat domain"/>
    <property type="match status" value="1"/>
</dbReference>
<evidence type="ECO:0000313" key="2">
    <source>
        <dbReference type="Proteomes" id="UP000294927"/>
    </source>
</evidence>
<keyword evidence="2" id="KW-1185">Reference proteome</keyword>
<comment type="caution">
    <text evidence="1">The sequence shown here is derived from an EMBL/GenBank/DDBJ whole genome shotgun (WGS) entry which is preliminary data.</text>
</comment>
<accession>A0A4R7VRP1</accession>
<reference evidence="1 2" key="1">
    <citation type="submission" date="2019-03" db="EMBL/GenBank/DDBJ databases">
        <title>Genomic Encyclopedia of Archaeal and Bacterial Type Strains, Phase II (KMG-II): from individual species to whole genera.</title>
        <authorList>
            <person name="Goeker M."/>
        </authorList>
    </citation>
    <scope>NUCLEOTIDE SEQUENCE [LARGE SCALE GENOMIC DNA]</scope>
    <source>
        <strain evidence="1 2">DSM 45499</strain>
    </source>
</reference>
<sequence length="297" mass="32538">MITPMGLRLVEAGDAPVMSEHRRVLELIDAVSLERHGPAGVGVWLGDHRAEVVATIRACDQDGAREQGTRLAAAVWPSAALVRDPRWWEELAGVGEALAVADRDPRRLAELLHSAAATFAAHGDRLRAEERWVRALAVVRRDGDRVRHEAVLGGLGDLYRGWGRLSKALDAYLGLVDLRRDLDDPARLAEAYVAVATTMHDAGRLRSATDYFDRADEVLTEVEAPVTHAGVLVWCGRTRWEQGEHGAARRRWSRALAMLVDVDEDTADRVRALLATGQDERPPYWSNTASSPSGGVG</sequence>
<dbReference type="AlphaFoldDB" id="A0A4R7VRP1"/>
<name>A0A4R7VRP1_9PSEU</name>
<gene>
    <name evidence="1" type="ORF">CLV71_105160</name>
</gene>
<dbReference type="EMBL" id="SOCP01000005">
    <property type="protein sequence ID" value="TDV52029.1"/>
    <property type="molecule type" value="Genomic_DNA"/>
</dbReference>
<proteinExistence type="predicted"/>
<organism evidence="1 2">
    <name type="scientific">Actinophytocola oryzae</name>
    <dbReference type="NCBI Taxonomy" id="502181"/>
    <lineage>
        <taxon>Bacteria</taxon>
        <taxon>Bacillati</taxon>
        <taxon>Actinomycetota</taxon>
        <taxon>Actinomycetes</taxon>
        <taxon>Pseudonocardiales</taxon>
        <taxon>Pseudonocardiaceae</taxon>
    </lineage>
</organism>
<protein>
    <submittedName>
        <fullName evidence="1">Uncharacterized protein</fullName>
    </submittedName>
</protein>